<dbReference type="InterPro" id="IPR015797">
    <property type="entry name" value="NUDIX_hydrolase-like_dom_sf"/>
</dbReference>
<sequence length="138" mass="15499">MKPGGPHILLVDHINAGLWLPPGGHVEVDEHPAHTARREAAEELGLTGEDTTLDEQPAFLTVTRTVGVDAGHTDVSLWFVLHACRQQTMTPDHGEFHGLRWWSPAEFRHADATRFDPHFFRFLGKFRRQLGTGRHVAV</sequence>
<keyword evidence="4" id="KW-1185">Reference proteome</keyword>
<reference evidence="3" key="1">
    <citation type="submission" date="2021-01" db="EMBL/GenBank/DDBJ databases">
        <title>Whole genome shotgun sequence of Virgisporangium aurantiacum NBRC 16421.</title>
        <authorList>
            <person name="Komaki H."/>
            <person name="Tamura T."/>
        </authorList>
    </citation>
    <scope>NUCLEOTIDE SEQUENCE</scope>
    <source>
        <strain evidence="3">NBRC 16421</strain>
    </source>
</reference>
<dbReference type="GO" id="GO:0006754">
    <property type="term" value="P:ATP biosynthetic process"/>
    <property type="evidence" value="ECO:0007669"/>
    <property type="project" value="TreeGrafter"/>
</dbReference>
<feature type="domain" description="Nudix hydrolase" evidence="2">
    <location>
        <begin position="1"/>
        <end position="125"/>
    </location>
</feature>
<dbReference type="Gene3D" id="3.90.79.10">
    <property type="entry name" value="Nucleoside Triphosphate Pyrophosphohydrolase"/>
    <property type="match status" value="1"/>
</dbReference>
<accession>A0A8J3ZIE0</accession>
<dbReference type="EMBL" id="BOPG01000075">
    <property type="protein sequence ID" value="GIJ62090.1"/>
    <property type="molecule type" value="Genomic_DNA"/>
</dbReference>
<dbReference type="Proteomes" id="UP000612585">
    <property type="component" value="Unassembled WGS sequence"/>
</dbReference>
<dbReference type="InterPro" id="IPR000086">
    <property type="entry name" value="NUDIX_hydrolase_dom"/>
</dbReference>
<protein>
    <recommendedName>
        <fullName evidence="2">Nudix hydrolase domain-containing protein</fullName>
    </recommendedName>
</protein>
<keyword evidence="1" id="KW-0378">Hydrolase</keyword>
<organism evidence="3 4">
    <name type="scientific">Virgisporangium aurantiacum</name>
    <dbReference type="NCBI Taxonomy" id="175570"/>
    <lineage>
        <taxon>Bacteria</taxon>
        <taxon>Bacillati</taxon>
        <taxon>Actinomycetota</taxon>
        <taxon>Actinomycetes</taxon>
        <taxon>Micromonosporales</taxon>
        <taxon>Micromonosporaceae</taxon>
        <taxon>Virgisporangium</taxon>
    </lineage>
</organism>
<evidence type="ECO:0000313" key="4">
    <source>
        <dbReference type="Proteomes" id="UP000612585"/>
    </source>
</evidence>
<evidence type="ECO:0000256" key="1">
    <source>
        <dbReference type="ARBA" id="ARBA00022801"/>
    </source>
</evidence>
<dbReference type="GO" id="GO:0006167">
    <property type="term" value="P:AMP biosynthetic process"/>
    <property type="evidence" value="ECO:0007669"/>
    <property type="project" value="TreeGrafter"/>
</dbReference>
<dbReference type="PANTHER" id="PTHR21340:SF0">
    <property type="entry name" value="BIS(5'-NUCLEOSYL)-TETRAPHOSPHATASE [ASYMMETRICAL]"/>
    <property type="match status" value="1"/>
</dbReference>
<dbReference type="PROSITE" id="PS51462">
    <property type="entry name" value="NUDIX"/>
    <property type="match status" value="1"/>
</dbReference>
<dbReference type="SUPFAM" id="SSF55811">
    <property type="entry name" value="Nudix"/>
    <property type="match status" value="1"/>
</dbReference>
<dbReference type="GO" id="GO:0004081">
    <property type="term" value="F:bis(5'-nucleosyl)-tetraphosphatase (asymmetrical) activity"/>
    <property type="evidence" value="ECO:0007669"/>
    <property type="project" value="TreeGrafter"/>
</dbReference>
<dbReference type="PANTHER" id="PTHR21340">
    <property type="entry name" value="DIADENOSINE 5,5-P1,P4-TETRAPHOSPHATE PYROPHOSPHOHYDROLASE MUTT"/>
    <property type="match status" value="1"/>
</dbReference>
<name>A0A8J3ZIE0_9ACTN</name>
<comment type="caution">
    <text evidence="3">The sequence shown here is derived from an EMBL/GenBank/DDBJ whole genome shotgun (WGS) entry which is preliminary data.</text>
</comment>
<dbReference type="Pfam" id="PF00293">
    <property type="entry name" value="NUDIX"/>
    <property type="match status" value="1"/>
</dbReference>
<dbReference type="RefSeq" id="WP_204007503.1">
    <property type="nucleotide sequence ID" value="NZ_BOPG01000075.1"/>
</dbReference>
<dbReference type="InterPro" id="IPR051325">
    <property type="entry name" value="Nudix_hydrolase_domain"/>
</dbReference>
<dbReference type="InterPro" id="IPR020084">
    <property type="entry name" value="NUDIX_hydrolase_CS"/>
</dbReference>
<evidence type="ECO:0000259" key="2">
    <source>
        <dbReference type="PROSITE" id="PS51462"/>
    </source>
</evidence>
<evidence type="ECO:0000313" key="3">
    <source>
        <dbReference type="EMBL" id="GIJ62090.1"/>
    </source>
</evidence>
<dbReference type="AlphaFoldDB" id="A0A8J3ZIE0"/>
<dbReference type="PROSITE" id="PS00893">
    <property type="entry name" value="NUDIX_BOX"/>
    <property type="match status" value="1"/>
</dbReference>
<proteinExistence type="predicted"/>
<gene>
    <name evidence="3" type="ORF">Vau01_096060</name>
</gene>